<dbReference type="PANTHER" id="PTHR45674:SF9">
    <property type="entry name" value="DNA LIGASE 3"/>
    <property type="match status" value="1"/>
</dbReference>
<feature type="compositionally biased region" description="Basic and acidic residues" evidence="26">
    <location>
        <begin position="825"/>
        <end position="841"/>
    </location>
</feature>
<evidence type="ECO:0000256" key="25">
    <source>
        <dbReference type="RuleBase" id="RU004196"/>
    </source>
</evidence>
<evidence type="ECO:0000256" key="23">
    <source>
        <dbReference type="ARBA" id="ARBA00075785"/>
    </source>
</evidence>
<dbReference type="SUPFAM" id="SSF56091">
    <property type="entry name" value="DNA ligase/mRNA capping enzyme, catalytic domain"/>
    <property type="match status" value="1"/>
</dbReference>
<evidence type="ECO:0000259" key="28">
    <source>
        <dbReference type="PROSITE" id="PS50160"/>
    </source>
</evidence>
<dbReference type="NCBIfam" id="TIGR00574">
    <property type="entry name" value="dnl1"/>
    <property type="match status" value="1"/>
</dbReference>
<dbReference type="FunFam" id="1.10.3260.10:FF:000002">
    <property type="entry name" value="DNA ligase"/>
    <property type="match status" value="1"/>
</dbReference>
<evidence type="ECO:0000256" key="16">
    <source>
        <dbReference type="ARBA" id="ARBA00023172"/>
    </source>
</evidence>
<feature type="domain" description="BRCT" evidence="29">
    <location>
        <begin position="846"/>
        <end position="922"/>
    </location>
</feature>
<dbReference type="InterPro" id="IPR050191">
    <property type="entry name" value="ATP-dep_DNA_ligase"/>
</dbReference>
<keyword evidence="7" id="KW-0132">Cell division</keyword>
<dbReference type="GO" id="GO:0006273">
    <property type="term" value="P:lagging strand elongation"/>
    <property type="evidence" value="ECO:0007669"/>
    <property type="project" value="TreeGrafter"/>
</dbReference>
<keyword evidence="14" id="KW-0067">ATP-binding</keyword>
<feature type="compositionally biased region" description="Low complexity" evidence="26">
    <location>
        <begin position="771"/>
        <end position="791"/>
    </location>
</feature>
<dbReference type="InterPro" id="IPR036599">
    <property type="entry name" value="DNA_ligase_N_sf"/>
</dbReference>
<evidence type="ECO:0000256" key="19">
    <source>
        <dbReference type="ARBA" id="ARBA00023306"/>
    </source>
</evidence>
<keyword evidence="5" id="KW-0597">Phosphoprotein</keyword>
<dbReference type="InterPro" id="IPR012308">
    <property type="entry name" value="DNA_ligase_ATP-dep_N"/>
</dbReference>
<dbReference type="GO" id="GO:0005739">
    <property type="term" value="C:mitochondrion"/>
    <property type="evidence" value="ECO:0007669"/>
    <property type="project" value="GOC"/>
</dbReference>
<gene>
    <name evidence="30" type="primary">Lig3</name>
    <name evidence="30" type="ORF">HYPCIN_R10684</name>
</gene>
<dbReference type="InterPro" id="IPR001357">
    <property type="entry name" value="BRCT_dom"/>
</dbReference>
<dbReference type="SMART" id="SM01336">
    <property type="entry name" value="zf-PARP"/>
    <property type="match status" value="1"/>
</dbReference>
<dbReference type="Pfam" id="PF16759">
    <property type="entry name" value="LIG3_BRCT"/>
    <property type="match status" value="1"/>
</dbReference>
<feature type="region of interest" description="Disordered" evidence="26">
    <location>
        <begin position="750"/>
        <end position="841"/>
    </location>
</feature>
<dbReference type="GO" id="GO:0003910">
    <property type="term" value="F:DNA ligase (ATP) activity"/>
    <property type="evidence" value="ECO:0007669"/>
    <property type="project" value="UniProtKB-EC"/>
</dbReference>
<evidence type="ECO:0000259" key="29">
    <source>
        <dbReference type="PROSITE" id="PS50172"/>
    </source>
</evidence>
<dbReference type="Pfam" id="PF00645">
    <property type="entry name" value="zf-PARP"/>
    <property type="match status" value="1"/>
</dbReference>
<keyword evidence="9" id="KW-0479">Metal-binding</keyword>
<dbReference type="PROSITE" id="PS00347">
    <property type="entry name" value="ZF_PARP_1"/>
    <property type="match status" value="1"/>
</dbReference>
<dbReference type="PANTHER" id="PTHR45674">
    <property type="entry name" value="DNA LIGASE 1/3 FAMILY MEMBER"/>
    <property type="match status" value="1"/>
</dbReference>
<dbReference type="FunFam" id="3.30.1740.10:FF:000001">
    <property type="entry name" value="DNA ligase"/>
    <property type="match status" value="1"/>
</dbReference>
<evidence type="ECO:0000256" key="6">
    <source>
        <dbReference type="ARBA" id="ARBA00022598"/>
    </source>
</evidence>
<dbReference type="EC" id="6.5.1.1" evidence="4"/>
<dbReference type="Gene3D" id="3.30.1740.10">
    <property type="entry name" value="Zinc finger, PARP-type"/>
    <property type="match status" value="1"/>
</dbReference>
<dbReference type="OrthoDB" id="206088at2759"/>
<evidence type="ECO:0000256" key="3">
    <source>
        <dbReference type="ARBA" id="ARBA00007572"/>
    </source>
</evidence>
<keyword evidence="18" id="KW-0539">Nucleus</keyword>
<dbReference type="GO" id="GO:0006310">
    <property type="term" value="P:DNA recombination"/>
    <property type="evidence" value="ECO:0007669"/>
    <property type="project" value="UniProtKB-KW"/>
</dbReference>
<keyword evidence="8" id="KW-0235">DNA replication</keyword>
<keyword evidence="11" id="KW-0227">DNA damage</keyword>
<evidence type="ECO:0000256" key="15">
    <source>
        <dbReference type="ARBA" id="ARBA00022842"/>
    </source>
</evidence>
<dbReference type="GO" id="GO:0097681">
    <property type="term" value="P:double-strand break repair via alternative nonhomologous end joining"/>
    <property type="evidence" value="ECO:0007669"/>
    <property type="project" value="UniProtKB-ARBA"/>
</dbReference>
<evidence type="ECO:0000256" key="5">
    <source>
        <dbReference type="ARBA" id="ARBA00022553"/>
    </source>
</evidence>
<keyword evidence="19" id="KW-0131">Cell cycle</keyword>
<dbReference type="InterPro" id="IPR001510">
    <property type="entry name" value="Znf_PARP"/>
</dbReference>
<dbReference type="EMBL" id="VYZP01069291">
    <property type="protein sequence ID" value="NXR94964.1"/>
    <property type="molecule type" value="Genomic_DNA"/>
</dbReference>
<keyword evidence="6 30" id="KW-0436">Ligase</keyword>
<comment type="catalytic activity">
    <reaction evidence="20">
        <text>ATP + (deoxyribonucleotide)n-3'-hydroxyl + 5'-phospho-(deoxyribonucleotide)m = (deoxyribonucleotide)n+m + AMP + diphosphate.</text>
        <dbReference type="EC" id="6.5.1.1"/>
    </reaction>
</comment>
<organism evidence="30 31">
    <name type="scientific">Hypocryptadius cinnamomeus</name>
    <dbReference type="NCBI Taxonomy" id="589841"/>
    <lineage>
        <taxon>Eukaryota</taxon>
        <taxon>Metazoa</taxon>
        <taxon>Chordata</taxon>
        <taxon>Craniata</taxon>
        <taxon>Vertebrata</taxon>
        <taxon>Euteleostomi</taxon>
        <taxon>Archelosauria</taxon>
        <taxon>Archosauria</taxon>
        <taxon>Dinosauria</taxon>
        <taxon>Saurischia</taxon>
        <taxon>Theropoda</taxon>
        <taxon>Coelurosauria</taxon>
        <taxon>Aves</taxon>
        <taxon>Neognathae</taxon>
        <taxon>Neoaves</taxon>
        <taxon>Telluraves</taxon>
        <taxon>Australaves</taxon>
        <taxon>Passeriformes</taxon>
        <taxon>Sylvioidea</taxon>
        <taxon>Zosteropidae</taxon>
        <taxon>Hypocryptadius</taxon>
    </lineage>
</organism>
<evidence type="ECO:0000313" key="31">
    <source>
        <dbReference type="Proteomes" id="UP000574191"/>
    </source>
</evidence>
<comment type="similarity">
    <text evidence="3 25">Belongs to the ATP-dependent DNA ligase family.</text>
</comment>
<dbReference type="FunFam" id="3.40.50.10190:FF:000032">
    <property type="entry name" value="DNA ligase"/>
    <property type="match status" value="1"/>
</dbReference>
<reference evidence="30 31" key="1">
    <citation type="submission" date="2019-09" db="EMBL/GenBank/DDBJ databases">
        <title>Bird 10,000 Genomes (B10K) Project - Family phase.</title>
        <authorList>
            <person name="Zhang G."/>
        </authorList>
    </citation>
    <scope>NUCLEOTIDE SEQUENCE [LARGE SCALE GENOMIC DNA]</scope>
    <source>
        <strain evidence="30">B10K-DU-002-83</strain>
    </source>
</reference>
<dbReference type="InterPro" id="IPR000977">
    <property type="entry name" value="DNA_ligase_ATP-dep"/>
</dbReference>
<dbReference type="FunFam" id="2.40.50.140:FF:000085">
    <property type="entry name" value="DNA ligase"/>
    <property type="match status" value="1"/>
</dbReference>
<evidence type="ECO:0000256" key="13">
    <source>
        <dbReference type="ARBA" id="ARBA00022833"/>
    </source>
</evidence>
<evidence type="ECO:0000256" key="21">
    <source>
        <dbReference type="ARBA" id="ARBA00065554"/>
    </source>
</evidence>
<evidence type="ECO:0000256" key="17">
    <source>
        <dbReference type="ARBA" id="ARBA00023204"/>
    </source>
</evidence>
<dbReference type="Gene3D" id="2.40.50.140">
    <property type="entry name" value="Nucleic acid-binding proteins"/>
    <property type="match status" value="1"/>
</dbReference>
<dbReference type="SUPFAM" id="SSF52113">
    <property type="entry name" value="BRCT domain"/>
    <property type="match status" value="1"/>
</dbReference>
<evidence type="ECO:0000259" key="27">
    <source>
        <dbReference type="PROSITE" id="PS50064"/>
    </source>
</evidence>
<feature type="domain" description="ATP-dependent DNA ligase family profile" evidence="28">
    <location>
        <begin position="480"/>
        <end position="628"/>
    </location>
</feature>
<dbReference type="PROSITE" id="PS50160">
    <property type="entry name" value="DNA_LIGASE_A3"/>
    <property type="match status" value="1"/>
</dbReference>
<dbReference type="FunFam" id="3.30.470.30:FF:000003">
    <property type="entry name" value="DNA ligase"/>
    <property type="match status" value="1"/>
</dbReference>
<dbReference type="InterPro" id="IPR036420">
    <property type="entry name" value="BRCT_dom_sf"/>
</dbReference>
<evidence type="ECO:0000256" key="11">
    <source>
        <dbReference type="ARBA" id="ARBA00022763"/>
    </source>
</evidence>
<dbReference type="GO" id="GO:0051053">
    <property type="term" value="P:negative regulation of DNA metabolic process"/>
    <property type="evidence" value="ECO:0007669"/>
    <property type="project" value="UniProtKB-ARBA"/>
</dbReference>
<comment type="caution">
    <text evidence="30">The sequence shown here is derived from an EMBL/GenBank/DDBJ whole genome shotgun (WGS) entry which is preliminary data.</text>
</comment>
<comment type="subcellular location">
    <subcellularLocation>
        <location evidence="2">Nucleus</location>
    </subcellularLocation>
</comment>
<dbReference type="InterPro" id="IPR036957">
    <property type="entry name" value="Znf_PARP_sf"/>
</dbReference>
<dbReference type="GO" id="GO:0070421">
    <property type="term" value="C:DNA ligase III-XRCC1 complex"/>
    <property type="evidence" value="ECO:0007669"/>
    <property type="project" value="TreeGrafter"/>
</dbReference>
<dbReference type="GO" id="GO:0003677">
    <property type="term" value="F:DNA binding"/>
    <property type="evidence" value="ECO:0007669"/>
    <property type="project" value="InterPro"/>
</dbReference>
<evidence type="ECO:0000256" key="24">
    <source>
        <dbReference type="ARBA" id="ARBA00077952"/>
    </source>
</evidence>
<evidence type="ECO:0000256" key="18">
    <source>
        <dbReference type="ARBA" id="ARBA00023242"/>
    </source>
</evidence>
<dbReference type="Gene3D" id="3.40.50.10190">
    <property type="entry name" value="BRCT domain"/>
    <property type="match status" value="1"/>
</dbReference>
<dbReference type="SUPFAM" id="SSF50249">
    <property type="entry name" value="Nucleic acid-binding proteins"/>
    <property type="match status" value="1"/>
</dbReference>
<dbReference type="SMART" id="SM00292">
    <property type="entry name" value="BRCT"/>
    <property type="match status" value="1"/>
</dbReference>
<dbReference type="SUPFAM" id="SSF57716">
    <property type="entry name" value="Glucocorticoid receptor-like (DNA-binding domain)"/>
    <property type="match status" value="1"/>
</dbReference>
<dbReference type="AlphaFoldDB" id="A0A7L2QES0"/>
<dbReference type="Proteomes" id="UP000574191">
    <property type="component" value="Unassembled WGS sequence"/>
</dbReference>
<protein>
    <recommendedName>
        <fullName evidence="22">DNA ligase 3</fullName>
        <ecNumber evidence="4">6.5.1.1</ecNumber>
    </recommendedName>
    <alternativeName>
        <fullName evidence="23">DNA ligase III</fullName>
    </alternativeName>
    <alternativeName>
        <fullName evidence="24">Polydeoxyribonucleotide synthase [ATP] 3</fullName>
    </alternativeName>
</protein>
<dbReference type="GO" id="GO:0043504">
    <property type="term" value="P:mitochondrial DNA repair"/>
    <property type="evidence" value="ECO:0007669"/>
    <property type="project" value="UniProtKB-ARBA"/>
</dbReference>
<evidence type="ECO:0000256" key="14">
    <source>
        <dbReference type="ARBA" id="ARBA00022840"/>
    </source>
</evidence>
<keyword evidence="13" id="KW-0862">Zinc</keyword>
<dbReference type="Gene3D" id="1.10.3260.10">
    <property type="entry name" value="DNA ligase, ATP-dependent, N-terminal domain"/>
    <property type="match status" value="1"/>
</dbReference>
<dbReference type="CDD" id="cd18431">
    <property type="entry name" value="BRCT_DNA_ligase_III"/>
    <property type="match status" value="1"/>
</dbReference>
<dbReference type="PROSITE" id="PS50172">
    <property type="entry name" value="BRCT"/>
    <property type="match status" value="1"/>
</dbReference>
<evidence type="ECO:0000256" key="10">
    <source>
        <dbReference type="ARBA" id="ARBA00022741"/>
    </source>
</evidence>
<evidence type="ECO:0000256" key="2">
    <source>
        <dbReference type="ARBA" id="ARBA00004123"/>
    </source>
</evidence>
<dbReference type="GO" id="GO:0005524">
    <property type="term" value="F:ATP binding"/>
    <property type="evidence" value="ECO:0007669"/>
    <property type="project" value="UniProtKB-KW"/>
</dbReference>
<evidence type="ECO:0000256" key="1">
    <source>
        <dbReference type="ARBA" id="ARBA00001946"/>
    </source>
</evidence>
<keyword evidence="10" id="KW-0547">Nucleotide-binding</keyword>
<evidence type="ECO:0000256" key="22">
    <source>
        <dbReference type="ARBA" id="ARBA00074829"/>
    </source>
</evidence>
<keyword evidence="12" id="KW-0863">Zinc-finger</keyword>
<dbReference type="Gene3D" id="3.30.470.30">
    <property type="entry name" value="DNA ligase/mRNA capping enzyme"/>
    <property type="match status" value="1"/>
</dbReference>
<dbReference type="Pfam" id="PF04675">
    <property type="entry name" value="DNA_ligase_A_N"/>
    <property type="match status" value="1"/>
</dbReference>
<dbReference type="PROSITE" id="PS50064">
    <property type="entry name" value="ZF_PARP_2"/>
    <property type="match status" value="1"/>
</dbReference>
<evidence type="ECO:0000256" key="12">
    <source>
        <dbReference type="ARBA" id="ARBA00022771"/>
    </source>
</evidence>
<keyword evidence="16" id="KW-0233">DNA recombination</keyword>
<dbReference type="GO" id="GO:0031981">
    <property type="term" value="C:nuclear lumen"/>
    <property type="evidence" value="ECO:0007669"/>
    <property type="project" value="UniProtKB-ARBA"/>
</dbReference>
<feature type="domain" description="PARP-type" evidence="27">
    <location>
        <begin position="6"/>
        <end position="98"/>
    </location>
</feature>
<evidence type="ECO:0000256" key="20">
    <source>
        <dbReference type="ARBA" id="ARBA00034003"/>
    </source>
</evidence>
<evidence type="ECO:0000256" key="7">
    <source>
        <dbReference type="ARBA" id="ARBA00022618"/>
    </source>
</evidence>
<proteinExistence type="inferred from homology"/>
<evidence type="ECO:0000256" key="4">
    <source>
        <dbReference type="ARBA" id="ARBA00012727"/>
    </source>
</evidence>
<sequence length="922" mass="103132">MAEQRYCVDYAKRGTAGCKKCKEKIVKGMVRIGKIVPNPFTESGGDMKEWYHVKCIFEKLDKARATTKKIEDITDLEGWEELQDEEKETINKYISEANSKTGGTPKKKVIVQAKLTPTGQLTTKDPPKKFSGFSAKPKNSEDAPADCAQRPSLSAARCDPKHKDCLLREFRKLCAMVADKPSYNVKTQIIQDFLRKGSAGDGFHGDVYLTIKMLLPGVIKIVYNLNDKQIVKLFSRIFNCNQEEMVRDLEQGDVSETIRIFFEQSKTCPPAPKSLLTIQEVDEFLIQLSKLTKEDDQQSVLQQISRRCTGNDLKCIIRLIKHDLKMNAGAKHVLDALDPNAYEAFKASRNLQDVVERVLQNQQEAEKVPGLKKTLSVQASLMTPVQPMLVEPPLSHGTEQGLPQGTVPPSLTDGELSIVPGQLFSFFFFLSFPKVAHFKDFIPQAFPGGQSMILDSEVLLIDNKTGKPLPFGTLGVHKKAAFQDANVCLFVFDCIYFNDISLMDRPLCERRKFLHDNMVEIPNRILFSEMKHVTKASDLADMITRVIREGLEGLVLKDIKARDLSEGALPSFAQGNYEPGKRHWLKVKKDYLNEGAMADTADLVVLGAFYGQGSKGGMMSIFLMGCYDPKSDKWCTVTKCSGGHDDATLARLQTELDMVKISKDPSKIPRWLKINKIYYPDFIVPDPKKAPVWEITGAEFSKAEAHTADGISIRFPRCTRIRDDKDWQTATNLQQLKELYQLSKEKADFSVTAGEEDESTAGSSGENDGNSRSSTPHSSIKSPPSKSPAKAQKAEGKMMVLSGRSLRQAGSGPFYSKGVIGSPQKSEEKRGEKRKASEMEDNGKKPLLDIFTGVRLYLAPSVKDFDRIRRYFIAFDGDLVEEFDTASATHVIGDIDDTPGAQRVTPRWIWECIRKRRLVAPC</sequence>
<dbReference type="InterPro" id="IPR012340">
    <property type="entry name" value="NA-bd_OB-fold"/>
</dbReference>
<feature type="region of interest" description="Disordered" evidence="26">
    <location>
        <begin position="120"/>
        <end position="151"/>
    </location>
</feature>
<evidence type="ECO:0000313" key="30">
    <source>
        <dbReference type="EMBL" id="NXR94964.1"/>
    </source>
</evidence>
<dbReference type="CDD" id="cd07967">
    <property type="entry name" value="OBF_DNA_ligase_III"/>
    <property type="match status" value="1"/>
</dbReference>
<dbReference type="SUPFAM" id="SSF117018">
    <property type="entry name" value="ATP-dependent DNA ligase DNA-binding domain"/>
    <property type="match status" value="1"/>
</dbReference>
<comment type="cofactor">
    <cofactor evidence="1">
        <name>Mg(2+)</name>
        <dbReference type="ChEBI" id="CHEBI:18420"/>
    </cofactor>
</comment>
<dbReference type="GO" id="GO:0071897">
    <property type="term" value="P:DNA biosynthetic process"/>
    <property type="evidence" value="ECO:0007669"/>
    <property type="project" value="InterPro"/>
</dbReference>
<evidence type="ECO:0000256" key="8">
    <source>
        <dbReference type="ARBA" id="ARBA00022705"/>
    </source>
</evidence>
<comment type="subunit">
    <text evidence="21">Isoform 3 interacts (via BRCT domain) with the nuclear DNA-repair protein XRCC1. Interacts with POLG. Interacts with POLB.</text>
</comment>
<keyword evidence="31" id="KW-1185">Reference proteome</keyword>
<dbReference type="InterPro" id="IPR031916">
    <property type="entry name" value="LIG3_BRCT"/>
</dbReference>
<accession>A0A7L2QES0</accession>
<dbReference type="InterPro" id="IPR012310">
    <property type="entry name" value="DNA_ligase_ATP-dep_cent"/>
</dbReference>
<dbReference type="GO" id="GO:0008270">
    <property type="term" value="F:zinc ion binding"/>
    <property type="evidence" value="ECO:0007669"/>
    <property type="project" value="UniProtKB-KW"/>
</dbReference>
<feature type="non-terminal residue" evidence="30">
    <location>
        <position position="1"/>
    </location>
</feature>
<keyword evidence="15" id="KW-0460">Magnesium</keyword>
<dbReference type="Pfam" id="PF01068">
    <property type="entry name" value="DNA_ligase_A_M"/>
    <property type="match status" value="1"/>
</dbReference>
<keyword evidence="17" id="KW-0234">DNA repair</keyword>
<name>A0A7L2QES0_9PASS</name>
<dbReference type="Pfam" id="PF04679">
    <property type="entry name" value="DNA_ligase_A_C"/>
    <property type="match status" value="1"/>
</dbReference>
<evidence type="ECO:0000256" key="9">
    <source>
        <dbReference type="ARBA" id="ARBA00022723"/>
    </source>
</evidence>
<feature type="compositionally biased region" description="Polar residues" evidence="26">
    <location>
        <begin position="760"/>
        <end position="770"/>
    </location>
</feature>
<dbReference type="InterPro" id="IPR012309">
    <property type="entry name" value="DNA_ligase_ATP-dep_C"/>
</dbReference>
<evidence type="ECO:0000256" key="26">
    <source>
        <dbReference type="SAM" id="MobiDB-lite"/>
    </source>
</evidence>
<dbReference type="GO" id="GO:0051301">
    <property type="term" value="P:cell division"/>
    <property type="evidence" value="ECO:0007669"/>
    <property type="project" value="UniProtKB-KW"/>
</dbReference>
<feature type="non-terminal residue" evidence="30">
    <location>
        <position position="922"/>
    </location>
</feature>